<dbReference type="Proteomes" id="UP000229523">
    <property type="component" value="Unassembled WGS sequence"/>
</dbReference>
<feature type="transmembrane region" description="Helical" evidence="1">
    <location>
        <begin position="76"/>
        <end position="97"/>
    </location>
</feature>
<keyword evidence="1" id="KW-0472">Membrane</keyword>
<dbReference type="EMBL" id="MJBI02000001">
    <property type="protein sequence ID" value="RAI83126.1"/>
    <property type="molecule type" value="Genomic_DNA"/>
</dbReference>
<protein>
    <submittedName>
        <fullName evidence="3">DUF3899 domain-containing protein</fullName>
    </submittedName>
</protein>
<accession>A0A364JQ77</accession>
<comment type="caution">
    <text evidence="3">The sequence shown here is derived from an EMBL/GenBank/DDBJ whole genome shotgun (WGS) entry which is preliminary data.</text>
</comment>
<evidence type="ECO:0000313" key="3">
    <source>
        <dbReference type="EMBL" id="RAI83126.1"/>
    </source>
</evidence>
<name>A0A364JQ77_9STAP</name>
<dbReference type="InterPro" id="IPR025007">
    <property type="entry name" value="DUF3899"/>
</dbReference>
<gene>
    <name evidence="3" type="ORF">BFS35_005395</name>
</gene>
<proteinExistence type="predicted"/>
<keyword evidence="1" id="KW-1133">Transmembrane helix</keyword>
<dbReference type="AlphaFoldDB" id="A0A364JQ77"/>
<keyword evidence="4" id="KW-1185">Reference proteome</keyword>
<feature type="transmembrane region" description="Helical" evidence="1">
    <location>
        <begin position="6"/>
        <end position="31"/>
    </location>
</feature>
<evidence type="ECO:0000259" key="2">
    <source>
        <dbReference type="Pfam" id="PF13038"/>
    </source>
</evidence>
<evidence type="ECO:0000256" key="1">
    <source>
        <dbReference type="SAM" id="Phobius"/>
    </source>
</evidence>
<feature type="domain" description="DUF3899" evidence="2">
    <location>
        <begin position="78"/>
        <end position="162"/>
    </location>
</feature>
<keyword evidence="1" id="KW-0812">Transmembrane</keyword>
<evidence type="ECO:0000313" key="4">
    <source>
        <dbReference type="Proteomes" id="UP000229523"/>
    </source>
</evidence>
<organism evidence="3 4">
    <name type="scientific">Macrococcoides goetzii</name>
    <dbReference type="NCBI Taxonomy" id="1891097"/>
    <lineage>
        <taxon>Bacteria</taxon>
        <taxon>Bacillati</taxon>
        <taxon>Bacillota</taxon>
        <taxon>Bacilli</taxon>
        <taxon>Bacillales</taxon>
        <taxon>Staphylococcaceae</taxon>
        <taxon>Macrococcoides</taxon>
    </lineage>
</organism>
<sequence length="167" mass="19353">MYIKISSVLLLSIIVIYFKMIIHFYNILYAFKEIKDIINKVNTGGIYVKNYMIIFAIETGLAVIYVLFSGLKLLNFLNGIFAVSIIGLCIGLFMMMYSDGAYSIMGHSFRKFNYMMAPKRIKETMDEDPDFNKELRIRQEKYIWTNPILFVSLGLVIISLIAMYSMV</sequence>
<dbReference type="Pfam" id="PF13038">
    <property type="entry name" value="DUF3899"/>
    <property type="match status" value="1"/>
</dbReference>
<reference evidence="3 4" key="1">
    <citation type="journal article" date="2018" name="Front. Microbiol.">
        <title>Description and Comparative Genomics of Macrococcus caseolyticus subsp. hominis subsp. nov., Macrococcus goetzii sp. nov., Macrococcus epidermidis sp. nov., and Macrococcus bohemicus sp. nov., Novel Macrococci From Human Clinical Material With Virulence Potential and Suspected Uptake of Foreign DNA by Natural Transformation.</title>
        <authorList>
            <person name="Maslanova I."/>
            <person name="Wertheimer Z."/>
            <person name="Sedlacek I."/>
            <person name="Svec P."/>
            <person name="Indrakova A."/>
            <person name="Kovarovic V."/>
            <person name="Schumann P."/>
            <person name="Sproer C."/>
            <person name="Kralova S."/>
            <person name="Sedo O."/>
            <person name="Kristofova L."/>
            <person name="Vrbovska V."/>
            <person name="Fuzik T."/>
            <person name="Petras P."/>
            <person name="Zdrahal Z."/>
            <person name="Ruzickova V."/>
            <person name="Doskar J."/>
            <person name="Pantucek R."/>
        </authorList>
    </citation>
    <scope>NUCLEOTIDE SEQUENCE [LARGE SCALE GENOMIC DNA]</scope>
    <source>
        <strain evidence="3 4">CCM 4927</strain>
    </source>
</reference>
<feature type="transmembrane region" description="Helical" evidence="1">
    <location>
        <begin position="142"/>
        <end position="164"/>
    </location>
</feature>
<feature type="transmembrane region" description="Helical" evidence="1">
    <location>
        <begin position="51"/>
        <end position="70"/>
    </location>
</feature>